<gene>
    <name evidence="1" type="ORF">Melaina855_2660</name>
</gene>
<dbReference type="EMBL" id="MN577570">
    <property type="protein sequence ID" value="QGT49879.1"/>
    <property type="molecule type" value="Genomic_DNA"/>
</dbReference>
<organism evidence="1">
    <name type="scientific">uncultured Candidatus Melainabacteria bacterium</name>
    <dbReference type="NCBI Taxonomy" id="2682970"/>
    <lineage>
        <taxon>Bacteria</taxon>
        <taxon>Bacillati</taxon>
        <taxon>Candidatus Melainabacteria</taxon>
        <taxon>environmental samples</taxon>
    </lineage>
</organism>
<protein>
    <submittedName>
        <fullName evidence="1">Uncharacterized protein</fullName>
    </submittedName>
</protein>
<evidence type="ECO:0000313" key="1">
    <source>
        <dbReference type="EMBL" id="QGT49879.1"/>
    </source>
</evidence>
<reference evidence="1" key="1">
    <citation type="journal article" date="2020" name="J. ISSAAS">
        <title>Lactobacilli and other gastrointestinal microbiota of Peromyscus leucopus, reservoir host for agents of Lyme disease and other zoonoses in North America.</title>
        <authorList>
            <person name="Milovic A."/>
            <person name="Bassam K."/>
            <person name="Shao H."/>
            <person name="Chatzistamou I."/>
            <person name="Tufts D.M."/>
            <person name="Diuk-Wasser M."/>
            <person name="Barbour A.G."/>
        </authorList>
    </citation>
    <scope>NUCLEOTIDE SEQUENCE</scope>
    <source>
        <strain evidence="1">LL20</strain>
    </source>
</reference>
<proteinExistence type="predicted"/>
<sequence length="75" mass="8506">MMGEMIEMYMPGNDEMSDSITQNWTEQAIECYSINCDCKKCSLSSGHYSFICQMPKVIDTLLQTVGKPEKKLKTA</sequence>
<dbReference type="AlphaFoldDB" id="A0A650EJJ6"/>
<accession>A0A650EJJ6</accession>
<name>A0A650EJJ6_9BACT</name>